<evidence type="ECO:0000259" key="2">
    <source>
        <dbReference type="Pfam" id="PF13529"/>
    </source>
</evidence>
<name>A0A4Z0YBL5_9FIRM</name>
<protein>
    <recommendedName>
        <fullName evidence="2">Peptidase C39-like domain-containing protein</fullName>
    </recommendedName>
</protein>
<dbReference type="InterPro" id="IPR039564">
    <property type="entry name" value="Peptidase_C39-like"/>
</dbReference>
<comment type="caution">
    <text evidence="3">The sequence shown here is derived from an EMBL/GenBank/DDBJ whole genome shotgun (WGS) entry which is preliminary data.</text>
</comment>
<evidence type="ECO:0000256" key="1">
    <source>
        <dbReference type="SAM" id="SignalP"/>
    </source>
</evidence>
<dbReference type="Pfam" id="PF13529">
    <property type="entry name" value="Peptidase_C39_2"/>
    <property type="match status" value="1"/>
</dbReference>
<feature type="domain" description="Peptidase C39-like" evidence="2">
    <location>
        <begin position="199"/>
        <end position="334"/>
    </location>
</feature>
<evidence type="ECO:0000313" key="4">
    <source>
        <dbReference type="Proteomes" id="UP000297714"/>
    </source>
</evidence>
<feature type="chain" id="PRO_5021443598" description="Peptidase C39-like domain-containing protein" evidence="1">
    <location>
        <begin position="24"/>
        <end position="352"/>
    </location>
</feature>
<sequence>MKKLLSLVLVAVLLLSASSSAFAATKDVDTNSKYSVVNNTSFQIENDYVKAFVKHMHNTDISISGGKTLKDGNGHNAFLCVTFKANQKDGYAIVNLADLKIIELSLNHSTPFSIADDIIYMGPLDYIKVKGGKGVNIRTNHVIPLAELSSGPQTKSGTIDNAIKQTMIEKLSNNPRSATRVSIPGAGDPSWAFNAGSYYGDCGINGLAMLEKWYDKYVSNNYLPSSLSSEKQIKRSIYNTCISSGYPTTGISERLMASLITAYSKSVGQNGYYLYAVDSPYDWASVCKRVDDNLPTLLSTEPGTPKYNYHYVISVGYADDGDPSNNQLYINDGWKNYVWLSSSYLHEMLPTY</sequence>
<keyword evidence="4" id="KW-1185">Reference proteome</keyword>
<dbReference type="Proteomes" id="UP000297714">
    <property type="component" value="Unassembled WGS sequence"/>
</dbReference>
<gene>
    <name evidence="3" type="ORF">CAGA_16640</name>
</gene>
<keyword evidence="1" id="KW-0732">Signal</keyword>
<evidence type="ECO:0000313" key="3">
    <source>
        <dbReference type="EMBL" id="TGJ76203.1"/>
    </source>
</evidence>
<organism evidence="3 4">
    <name type="scientific">Caproiciproducens galactitolivorans</name>
    <dbReference type="NCBI Taxonomy" id="642589"/>
    <lineage>
        <taxon>Bacteria</taxon>
        <taxon>Bacillati</taxon>
        <taxon>Bacillota</taxon>
        <taxon>Clostridia</taxon>
        <taxon>Eubacteriales</taxon>
        <taxon>Acutalibacteraceae</taxon>
        <taxon>Caproiciproducens</taxon>
    </lineage>
</organism>
<dbReference type="RefSeq" id="WP_135659712.1">
    <property type="nucleotide sequence ID" value="NZ_SRMQ01000007.1"/>
</dbReference>
<accession>A0A4Z0YBL5</accession>
<dbReference type="EMBL" id="SRMQ01000007">
    <property type="protein sequence ID" value="TGJ76203.1"/>
    <property type="molecule type" value="Genomic_DNA"/>
</dbReference>
<feature type="signal peptide" evidence="1">
    <location>
        <begin position="1"/>
        <end position="23"/>
    </location>
</feature>
<proteinExistence type="predicted"/>
<reference evidence="3 4" key="1">
    <citation type="submission" date="2019-04" db="EMBL/GenBank/DDBJ databases">
        <authorList>
            <person name="Poehlein A."/>
            <person name="Bengelsdorf F.R."/>
            <person name="Duerre P."/>
            <person name="Daniel R."/>
        </authorList>
    </citation>
    <scope>NUCLEOTIDE SEQUENCE [LARGE SCALE GENOMIC DNA]</scope>
    <source>
        <strain evidence="3 4">BS-1</strain>
    </source>
</reference>
<dbReference type="AlphaFoldDB" id="A0A4Z0YBL5"/>